<dbReference type="EMBL" id="KL584792">
    <property type="protein sequence ID" value="KEQ90392.1"/>
    <property type="molecule type" value="Genomic_DNA"/>
</dbReference>
<dbReference type="RefSeq" id="XP_013338859.1">
    <property type="nucleotide sequence ID" value="XM_013483405.1"/>
</dbReference>
<evidence type="ECO:0000313" key="2">
    <source>
        <dbReference type="Proteomes" id="UP000030641"/>
    </source>
</evidence>
<dbReference type="OMA" id="FFCETRR"/>
<dbReference type="InParanoid" id="A0A074Y845"/>
<protein>
    <recommendedName>
        <fullName evidence="3">Aminoglycoside phosphotransferase domain-containing protein</fullName>
    </recommendedName>
</protein>
<name>A0A074Y845_AURSE</name>
<dbReference type="OrthoDB" id="2687876at2759"/>
<gene>
    <name evidence="1" type="ORF">AUEXF2481DRAFT_9477</name>
</gene>
<dbReference type="SUPFAM" id="SSF56112">
    <property type="entry name" value="Protein kinase-like (PK-like)"/>
    <property type="match status" value="1"/>
</dbReference>
<evidence type="ECO:0008006" key="3">
    <source>
        <dbReference type="Google" id="ProtNLM"/>
    </source>
</evidence>
<organism evidence="1 2">
    <name type="scientific">Aureobasidium subglaciale (strain EXF-2481)</name>
    <name type="common">Aureobasidium pullulans var. subglaciale</name>
    <dbReference type="NCBI Taxonomy" id="1043005"/>
    <lineage>
        <taxon>Eukaryota</taxon>
        <taxon>Fungi</taxon>
        <taxon>Dikarya</taxon>
        <taxon>Ascomycota</taxon>
        <taxon>Pezizomycotina</taxon>
        <taxon>Dothideomycetes</taxon>
        <taxon>Dothideomycetidae</taxon>
        <taxon>Dothideales</taxon>
        <taxon>Saccotheciaceae</taxon>
        <taxon>Aureobasidium</taxon>
    </lineage>
</organism>
<dbReference type="GeneID" id="25372354"/>
<dbReference type="Pfam" id="PF06293">
    <property type="entry name" value="Kdo"/>
    <property type="match status" value="1"/>
</dbReference>
<sequence>MSKVQMLDASVDTEDISDIRILVDHKYVRYLTGRWNTAHISSDPSTGTPYFASATNKTLPAVTELWHPLFIEFLGFQMGKKLRSNVHEATCSQLNGKVVIKLAEFHWEMQWLNQETQAYQWIKDLNVGPKFLAHLTEEGRVIGFAMEHIQDARHAEPIDITLRQQALQRLHGSGIKHGDVNKHNILIRDDRATLIDFDNAARNQEASVLDAELNSLEAVLADQSGRGGIIVGTVDDSDL</sequence>
<evidence type="ECO:0000313" key="1">
    <source>
        <dbReference type="EMBL" id="KEQ90392.1"/>
    </source>
</evidence>
<keyword evidence="2" id="KW-1185">Reference proteome</keyword>
<accession>A0A074Y845</accession>
<dbReference type="Gene3D" id="1.10.510.10">
    <property type="entry name" value="Transferase(Phosphotransferase) domain 1"/>
    <property type="match status" value="1"/>
</dbReference>
<dbReference type="AlphaFoldDB" id="A0A074Y845"/>
<dbReference type="STRING" id="1043005.A0A074Y845"/>
<dbReference type="Proteomes" id="UP000030641">
    <property type="component" value="Unassembled WGS sequence"/>
</dbReference>
<reference evidence="1 2" key="1">
    <citation type="journal article" date="2014" name="BMC Genomics">
        <title>Genome sequencing of four Aureobasidium pullulans varieties: biotechnological potential, stress tolerance, and description of new species.</title>
        <authorList>
            <person name="Gostin Ar C."/>
            <person name="Ohm R.A."/>
            <person name="Kogej T."/>
            <person name="Sonjak S."/>
            <person name="Turk M."/>
            <person name="Zajc J."/>
            <person name="Zalar P."/>
            <person name="Grube M."/>
            <person name="Sun H."/>
            <person name="Han J."/>
            <person name="Sharma A."/>
            <person name="Chiniquy J."/>
            <person name="Ngan C.Y."/>
            <person name="Lipzen A."/>
            <person name="Barry K."/>
            <person name="Grigoriev I.V."/>
            <person name="Gunde-Cimerman N."/>
        </authorList>
    </citation>
    <scope>NUCLEOTIDE SEQUENCE [LARGE SCALE GENOMIC DNA]</scope>
    <source>
        <strain evidence="1 2">EXF-2481</strain>
    </source>
</reference>
<dbReference type="HOGENOM" id="CLU_064787_2_0_1"/>
<dbReference type="InterPro" id="IPR011009">
    <property type="entry name" value="Kinase-like_dom_sf"/>
</dbReference>
<proteinExistence type="predicted"/>